<dbReference type="AlphaFoldDB" id="S5NFB3"/>
<organism evidence="1 2">
    <name type="scientific">Salmonella bongori N268-08</name>
    <dbReference type="NCBI Taxonomy" id="1197719"/>
    <lineage>
        <taxon>Bacteria</taxon>
        <taxon>Pseudomonadati</taxon>
        <taxon>Pseudomonadota</taxon>
        <taxon>Gammaproteobacteria</taxon>
        <taxon>Enterobacterales</taxon>
        <taxon>Enterobacteriaceae</taxon>
        <taxon>Salmonella</taxon>
    </lineage>
</organism>
<evidence type="ECO:0000313" key="1">
    <source>
        <dbReference type="EMBL" id="AGR58932.1"/>
    </source>
</evidence>
<reference evidence="1 2" key="1">
    <citation type="submission" date="2013-07" db="EMBL/GenBank/DDBJ databases">
        <title>Genome sequence of Salmonella bongori N268-08 - a rare clinical isolate.</title>
        <authorList>
            <person name="Marti R."/>
            <person name="Hagens S."/>
            <person name="Loessner M.J."/>
            <person name="Klumpp J."/>
        </authorList>
    </citation>
    <scope>NUCLEOTIDE SEQUENCE [LARGE SCALE GENOMIC DNA]</scope>
    <source>
        <strain evidence="1 2">N268-08</strain>
    </source>
</reference>
<gene>
    <name evidence="1" type="ORF">A464_1747</name>
</gene>
<dbReference type="Proteomes" id="UP000015042">
    <property type="component" value="Chromosome"/>
</dbReference>
<dbReference type="PATRIC" id="fig|1197719.3.peg.1741"/>
<dbReference type="KEGG" id="sbz:A464_1747"/>
<protein>
    <submittedName>
        <fullName evidence="1">Uncharacterized protein</fullName>
    </submittedName>
</protein>
<dbReference type="HOGENOM" id="CLU_204664_0_0_6"/>
<proteinExistence type="predicted"/>
<dbReference type="EMBL" id="CP006608">
    <property type="protein sequence ID" value="AGR58932.1"/>
    <property type="molecule type" value="Genomic_DNA"/>
</dbReference>
<accession>S5NFB3</accession>
<evidence type="ECO:0000313" key="2">
    <source>
        <dbReference type="Proteomes" id="UP000015042"/>
    </source>
</evidence>
<name>S5NFB3_SALBN</name>
<sequence>MQNGAEPAGASSLKNIIPDVALPDQKTFSQTVLVLTHKKKSLSNRMRHGEYIASTERLDAIKNLYNCY</sequence>